<dbReference type="EMBL" id="PQIB02000003">
    <property type="protein sequence ID" value="RLN28867.1"/>
    <property type="molecule type" value="Genomic_DNA"/>
</dbReference>
<dbReference type="STRING" id="4540.A0A3L6SX50"/>
<protein>
    <submittedName>
        <fullName evidence="3">MAR-binding filament-like protein 1</fullName>
    </submittedName>
</protein>
<proteinExistence type="predicted"/>
<evidence type="ECO:0000256" key="2">
    <source>
        <dbReference type="SAM" id="MobiDB-lite"/>
    </source>
</evidence>
<dbReference type="OrthoDB" id="10255522at2759"/>
<reference evidence="4" key="1">
    <citation type="journal article" date="2019" name="Nat. Commun.">
        <title>The genome of broomcorn millet.</title>
        <authorList>
            <person name="Zou C."/>
            <person name="Miki D."/>
            <person name="Li D."/>
            <person name="Tang Q."/>
            <person name="Xiao L."/>
            <person name="Rajput S."/>
            <person name="Deng P."/>
            <person name="Jia W."/>
            <person name="Huang R."/>
            <person name="Zhang M."/>
            <person name="Sun Y."/>
            <person name="Hu J."/>
            <person name="Fu X."/>
            <person name="Schnable P.S."/>
            <person name="Li F."/>
            <person name="Zhang H."/>
            <person name="Feng B."/>
            <person name="Zhu X."/>
            <person name="Liu R."/>
            <person name="Schnable J.C."/>
            <person name="Zhu J.-K."/>
            <person name="Zhang H."/>
        </authorList>
    </citation>
    <scope>NUCLEOTIDE SEQUENCE [LARGE SCALE GENOMIC DNA]</scope>
</reference>
<feature type="coiled-coil region" evidence="1">
    <location>
        <begin position="573"/>
        <end position="814"/>
    </location>
</feature>
<keyword evidence="1" id="KW-0175">Coiled coil</keyword>
<comment type="caution">
    <text evidence="3">The sequence shown here is derived from an EMBL/GenBank/DDBJ whole genome shotgun (WGS) entry which is preliminary data.</text>
</comment>
<feature type="region of interest" description="Disordered" evidence="2">
    <location>
        <begin position="815"/>
        <end position="874"/>
    </location>
</feature>
<gene>
    <name evidence="3" type="ORF">C2845_PM05G25760</name>
</gene>
<keyword evidence="4" id="KW-1185">Reference proteome</keyword>
<organism evidence="3 4">
    <name type="scientific">Panicum miliaceum</name>
    <name type="common">Proso millet</name>
    <name type="synonym">Broomcorn millet</name>
    <dbReference type="NCBI Taxonomy" id="4540"/>
    <lineage>
        <taxon>Eukaryota</taxon>
        <taxon>Viridiplantae</taxon>
        <taxon>Streptophyta</taxon>
        <taxon>Embryophyta</taxon>
        <taxon>Tracheophyta</taxon>
        <taxon>Spermatophyta</taxon>
        <taxon>Magnoliopsida</taxon>
        <taxon>Liliopsida</taxon>
        <taxon>Poales</taxon>
        <taxon>Poaceae</taxon>
        <taxon>PACMAD clade</taxon>
        <taxon>Panicoideae</taxon>
        <taxon>Panicodae</taxon>
        <taxon>Paniceae</taxon>
        <taxon>Panicinae</taxon>
        <taxon>Panicum</taxon>
        <taxon>Panicum sect. Panicum</taxon>
    </lineage>
</organism>
<feature type="compositionally biased region" description="Basic residues" evidence="2">
    <location>
        <begin position="860"/>
        <end position="874"/>
    </location>
</feature>
<dbReference type="PANTHER" id="PTHR45615">
    <property type="entry name" value="MYOSIN HEAVY CHAIN, NON-MUSCLE"/>
    <property type="match status" value="1"/>
</dbReference>
<dbReference type="Proteomes" id="UP000275267">
    <property type="component" value="Unassembled WGS sequence"/>
</dbReference>
<sequence>MGYHHLLLLSPPAPQPPRPALLPAPLGRRCGGAGLAPTAVLASASNAARSPSVAAVAADDATRRRAVLLVGVSVLPLLRLRDAAAAAAAVRAQRSTVDLVTDWCPATFCHLAGLKYIVWQLSSPFNSHIGLVQIIGASTIAMLRNALICYGADLLGMEEVVASGHGGGQVAAQLHLNIYRKDLDLIPEKSDRWDLIDAILSDSPSISNFQIQLKHRTDIQKADGSQHEEPQEELPQSVVKVPHARNPLAGLLNAIAIMASGVFTVLLGTSQQEKKDLQSTISSMETKLVENEAAMSMLRENYEKRILDEQAELKKQARKFQEEEALLQDKLASSRRTVTSLTEEVQREKELVEQLNLEIDRLKRTIAEAEEDKYMSEGKLNEKMEMLDILHDKINLLSQEVNGKDEHIRELSSSLSAKEKDYQNLSAIYSQAKENLEQANSQIKQLEKDILTDKDDLKSKASLIDSLNEKVQTLCTEKGEAEEKISVLTRQYMDLKTASEERASLNSELLFEKNDKLNQLEEKLSAALSDSSKDRTRIAELNNELDTTKTMLDNEVVARKSFSDLVHSTEEALRDSRNEVFKLTEDLDEVKRSNQDLMTQISKLTDEASEAKQALVEKVEEAESVSATLSDELASVRGVLKRSQEELEVISNQLVSVSEAHSDLNKELLDAYKKLESTTNELVKERKINATLNRELEALVKQSAIESEARKALQVDLEEATRSLNEVNQSTLSLSKQLETTNSKVSAIKEEKEMLSKALEEQKKSTVQAQENMEDAQNAIRRLGTERESFEMRSKKLEDELATAKGEILRLRRQISTSGPGNTEVILETGAAPNSSQPLKEQPVNDRIQNTNSAGAVARSPKRIYRRRKGRPAA</sequence>
<evidence type="ECO:0000313" key="4">
    <source>
        <dbReference type="Proteomes" id="UP000275267"/>
    </source>
</evidence>
<dbReference type="PANTHER" id="PTHR45615:SF80">
    <property type="entry name" value="GRIP DOMAIN-CONTAINING PROTEIN"/>
    <property type="match status" value="1"/>
</dbReference>
<dbReference type="AlphaFoldDB" id="A0A3L6SX50"/>
<accession>A0A3L6SX50</accession>
<feature type="coiled-coil region" evidence="1">
    <location>
        <begin position="415"/>
        <end position="530"/>
    </location>
</feature>
<evidence type="ECO:0000313" key="3">
    <source>
        <dbReference type="EMBL" id="RLN28867.1"/>
    </source>
</evidence>
<name>A0A3L6SX50_PANMI</name>
<feature type="coiled-coil region" evidence="1">
    <location>
        <begin position="299"/>
        <end position="372"/>
    </location>
</feature>
<evidence type="ECO:0000256" key="1">
    <source>
        <dbReference type="SAM" id="Coils"/>
    </source>
</evidence>